<proteinExistence type="predicted"/>
<dbReference type="PANTHER" id="PTHR40469">
    <property type="entry name" value="SECRETED GLYCOSYL HYDROLASE"/>
    <property type="match status" value="1"/>
</dbReference>
<dbReference type="AlphaFoldDB" id="A0A975G4J7"/>
<dbReference type="Pfam" id="PF06283">
    <property type="entry name" value="ThuA"/>
    <property type="match status" value="1"/>
</dbReference>
<dbReference type="SUPFAM" id="SSF52317">
    <property type="entry name" value="Class I glutamine amidotransferase-like"/>
    <property type="match status" value="1"/>
</dbReference>
<name>A0A975G4J7_9CAUL</name>
<reference evidence="2" key="1">
    <citation type="submission" date="2021-04" db="EMBL/GenBank/DDBJ databases">
        <title>The complete genome sequence of Caulobacter sp. S6.</title>
        <authorList>
            <person name="Tang Y."/>
            <person name="Ouyang W."/>
            <person name="Liu Q."/>
            <person name="Huang B."/>
            <person name="Guo Z."/>
            <person name="Lei P."/>
        </authorList>
    </citation>
    <scope>NUCLEOTIDE SEQUENCE</scope>
    <source>
        <strain evidence="2">S6</strain>
    </source>
</reference>
<evidence type="ECO:0000313" key="2">
    <source>
        <dbReference type="EMBL" id="QUD90402.1"/>
    </source>
</evidence>
<dbReference type="KEGG" id="caul:KCG34_11315"/>
<evidence type="ECO:0000313" key="3">
    <source>
        <dbReference type="Proteomes" id="UP000676409"/>
    </source>
</evidence>
<dbReference type="RefSeq" id="WP_211940453.1">
    <property type="nucleotide sequence ID" value="NZ_CP073078.1"/>
</dbReference>
<dbReference type="EMBL" id="CP073078">
    <property type="protein sequence ID" value="QUD90402.1"/>
    <property type="molecule type" value="Genomic_DNA"/>
</dbReference>
<feature type="domain" description="ThuA-like" evidence="1">
    <location>
        <begin position="25"/>
        <end position="214"/>
    </location>
</feature>
<dbReference type="Proteomes" id="UP000676409">
    <property type="component" value="Chromosome"/>
</dbReference>
<dbReference type="InterPro" id="IPR029010">
    <property type="entry name" value="ThuA-like"/>
</dbReference>
<sequence length="256" mass="28909">MADLKRRVDCVLIAGGKFHDIDFARLEILKLLAEDDRVRVRVFEDYSNIEAIRAADLLVSYTCDVTPSLAEQEALRAWLENGGRWYALHGTNSILRFLSSGLVDSPRWAPHFMRTLGSMFIAHPPIAPYRVSVADPDHPLVQGVEPFDADDELYLSECYGDLHVLLDTEFEGEATGFVESRWEKARRPVFYIHGVGEGAVLYLTLGHCRGHYDMRPLIDFYPVPEKGAWALPVFYDLLRRGLAWAKAPALSQEAST</sequence>
<dbReference type="PANTHER" id="PTHR40469:SF2">
    <property type="entry name" value="GALACTOSE-BINDING DOMAIN-LIKE SUPERFAMILY PROTEIN"/>
    <property type="match status" value="1"/>
</dbReference>
<accession>A0A975G4J7</accession>
<dbReference type="InterPro" id="IPR029062">
    <property type="entry name" value="Class_I_gatase-like"/>
</dbReference>
<gene>
    <name evidence="2" type="ORF">KCG34_11315</name>
</gene>
<organism evidence="2 3">
    <name type="scientific">Phenylobacterium montanum</name>
    <dbReference type="NCBI Taxonomy" id="2823693"/>
    <lineage>
        <taxon>Bacteria</taxon>
        <taxon>Pseudomonadati</taxon>
        <taxon>Pseudomonadota</taxon>
        <taxon>Alphaproteobacteria</taxon>
        <taxon>Caulobacterales</taxon>
        <taxon>Caulobacteraceae</taxon>
        <taxon>Phenylobacterium</taxon>
    </lineage>
</organism>
<keyword evidence="3" id="KW-1185">Reference proteome</keyword>
<dbReference type="Gene3D" id="3.40.50.880">
    <property type="match status" value="1"/>
</dbReference>
<evidence type="ECO:0000259" key="1">
    <source>
        <dbReference type="Pfam" id="PF06283"/>
    </source>
</evidence>
<protein>
    <submittedName>
        <fullName evidence="2">ThuA domain-containing protein</fullName>
    </submittedName>
</protein>